<feature type="domain" description="C2" evidence="12">
    <location>
        <begin position="1"/>
        <end position="106"/>
    </location>
</feature>
<gene>
    <name evidence="14" type="primary">LOC111020075</name>
</gene>
<keyword evidence="3" id="KW-0343">GTPase activation</keyword>
<evidence type="ECO:0000313" key="14">
    <source>
        <dbReference type="RefSeq" id="XP_022152329.1"/>
    </source>
</evidence>
<evidence type="ECO:0000256" key="6">
    <source>
        <dbReference type="ARBA" id="ARBA00022723"/>
    </source>
</evidence>
<dbReference type="SUPFAM" id="SSF49562">
    <property type="entry name" value="C2 domain (Calcium/lipid-binding domain, CaLB)"/>
    <property type="match status" value="1"/>
</dbReference>
<proteinExistence type="inferred from homology"/>
<evidence type="ECO:0000256" key="5">
    <source>
        <dbReference type="ARBA" id="ARBA00022682"/>
    </source>
</evidence>
<dbReference type="RefSeq" id="XP_022152329.1">
    <property type="nucleotide sequence ID" value="XM_022296637.1"/>
</dbReference>
<accession>A0A6J1DFP9</accession>
<dbReference type="KEGG" id="mcha:111020075"/>
<comment type="subcellular location">
    <subcellularLocation>
        <location evidence="2">Cell membrane</location>
    </subcellularLocation>
    <subcellularLocation>
        <location evidence="1">Nucleus</location>
    </subcellularLocation>
</comment>
<dbReference type="GO" id="GO:0046872">
    <property type="term" value="F:metal ion binding"/>
    <property type="evidence" value="ECO:0007669"/>
    <property type="project" value="UniProtKB-KW"/>
</dbReference>
<keyword evidence="7" id="KW-0106">Calcium</keyword>
<dbReference type="GeneID" id="111020075"/>
<keyword evidence="5" id="KW-0938">Abscisic acid signaling pathway</keyword>
<evidence type="ECO:0000256" key="9">
    <source>
        <dbReference type="ARBA" id="ARBA00023136"/>
    </source>
</evidence>
<evidence type="ECO:0000313" key="13">
    <source>
        <dbReference type="Proteomes" id="UP000504603"/>
    </source>
</evidence>
<dbReference type="PANTHER" id="PTHR45933:SF12">
    <property type="entry name" value="PROTEIN C2-DOMAIN ABA-RELATED 9"/>
    <property type="match status" value="1"/>
</dbReference>
<dbReference type="OrthoDB" id="73919at2759"/>
<dbReference type="InterPro" id="IPR035892">
    <property type="entry name" value="C2_domain_sf"/>
</dbReference>
<dbReference type="GO" id="GO:0008289">
    <property type="term" value="F:lipid binding"/>
    <property type="evidence" value="ECO:0007669"/>
    <property type="project" value="UniProtKB-KW"/>
</dbReference>
<evidence type="ECO:0000256" key="8">
    <source>
        <dbReference type="ARBA" id="ARBA00023121"/>
    </source>
</evidence>
<dbReference type="GO" id="GO:0005634">
    <property type="term" value="C:nucleus"/>
    <property type="evidence" value="ECO:0007669"/>
    <property type="project" value="UniProtKB-SubCell"/>
</dbReference>
<dbReference type="CDD" id="cd04038">
    <property type="entry name" value="C2_ArfGAP"/>
    <property type="match status" value="1"/>
</dbReference>
<sequence>MEHILGLLRIRVLRGVNLAVRDTRSSDPFVVVTMGEQTLKTHVVKNNCNPEWNDQLTLSIADLNIPITLSVFDKDTLTDHDKMGDAEIDIKPYIECLKLGLESLPDGCVVKRVYPNRTNCLSDESQCVWNKGKIVQDMHLRLKNVECGEVTIQIEWIDVPGAKGLPKDGMSHF</sequence>
<dbReference type="GO" id="GO:0009738">
    <property type="term" value="P:abscisic acid-activated signaling pathway"/>
    <property type="evidence" value="ECO:0007669"/>
    <property type="project" value="UniProtKB-KW"/>
</dbReference>
<evidence type="ECO:0000259" key="12">
    <source>
        <dbReference type="PROSITE" id="PS50004"/>
    </source>
</evidence>
<evidence type="ECO:0000256" key="1">
    <source>
        <dbReference type="ARBA" id="ARBA00004123"/>
    </source>
</evidence>
<dbReference type="PROSITE" id="PS50004">
    <property type="entry name" value="C2"/>
    <property type="match status" value="1"/>
</dbReference>
<dbReference type="InterPro" id="IPR044562">
    <property type="entry name" value="CAR1-11"/>
</dbReference>
<dbReference type="Gene3D" id="2.60.40.150">
    <property type="entry name" value="C2 domain"/>
    <property type="match status" value="1"/>
</dbReference>
<evidence type="ECO:0000256" key="3">
    <source>
        <dbReference type="ARBA" id="ARBA00022468"/>
    </source>
</evidence>
<dbReference type="AlphaFoldDB" id="A0A6J1DFP9"/>
<evidence type="ECO:0000256" key="7">
    <source>
        <dbReference type="ARBA" id="ARBA00022837"/>
    </source>
</evidence>
<dbReference type="Pfam" id="PF00168">
    <property type="entry name" value="C2"/>
    <property type="match status" value="1"/>
</dbReference>
<comment type="similarity">
    <text evidence="11">Belongs to the plant CAR protein family.</text>
</comment>
<dbReference type="GO" id="GO:0005886">
    <property type="term" value="C:plasma membrane"/>
    <property type="evidence" value="ECO:0007669"/>
    <property type="project" value="UniProtKB-SubCell"/>
</dbReference>
<keyword evidence="6" id="KW-0479">Metal-binding</keyword>
<keyword evidence="4" id="KW-1003">Cell membrane</keyword>
<dbReference type="Proteomes" id="UP000504603">
    <property type="component" value="Unplaced"/>
</dbReference>
<keyword evidence="10" id="KW-0539">Nucleus</keyword>
<keyword evidence="8" id="KW-0446">Lipid-binding</keyword>
<dbReference type="InterPro" id="IPR000008">
    <property type="entry name" value="C2_dom"/>
</dbReference>
<evidence type="ECO:0000256" key="4">
    <source>
        <dbReference type="ARBA" id="ARBA00022475"/>
    </source>
</evidence>
<protein>
    <submittedName>
        <fullName evidence="14">Protein C2-DOMAIN ABA-RELATED 7-like</fullName>
    </submittedName>
</protein>
<keyword evidence="9" id="KW-0472">Membrane</keyword>
<evidence type="ECO:0000256" key="2">
    <source>
        <dbReference type="ARBA" id="ARBA00004236"/>
    </source>
</evidence>
<dbReference type="SMART" id="SM00239">
    <property type="entry name" value="C2"/>
    <property type="match status" value="1"/>
</dbReference>
<keyword evidence="13" id="KW-1185">Reference proteome</keyword>
<dbReference type="PANTHER" id="PTHR45933">
    <property type="entry name" value="PROTEIN C2-DOMAIN ABA-RELATED 4"/>
    <property type="match status" value="1"/>
</dbReference>
<organism evidence="13 14">
    <name type="scientific">Momordica charantia</name>
    <name type="common">Bitter gourd</name>
    <name type="synonym">Balsam pear</name>
    <dbReference type="NCBI Taxonomy" id="3673"/>
    <lineage>
        <taxon>Eukaryota</taxon>
        <taxon>Viridiplantae</taxon>
        <taxon>Streptophyta</taxon>
        <taxon>Embryophyta</taxon>
        <taxon>Tracheophyta</taxon>
        <taxon>Spermatophyta</taxon>
        <taxon>Magnoliopsida</taxon>
        <taxon>eudicotyledons</taxon>
        <taxon>Gunneridae</taxon>
        <taxon>Pentapetalae</taxon>
        <taxon>rosids</taxon>
        <taxon>fabids</taxon>
        <taxon>Cucurbitales</taxon>
        <taxon>Cucurbitaceae</taxon>
        <taxon>Momordiceae</taxon>
        <taxon>Momordica</taxon>
    </lineage>
</organism>
<dbReference type="GO" id="GO:0005096">
    <property type="term" value="F:GTPase activator activity"/>
    <property type="evidence" value="ECO:0007669"/>
    <property type="project" value="UniProtKB-KW"/>
</dbReference>
<name>A0A6J1DFP9_MOMCH</name>
<reference evidence="14" key="1">
    <citation type="submission" date="2025-08" db="UniProtKB">
        <authorList>
            <consortium name="RefSeq"/>
        </authorList>
    </citation>
    <scope>IDENTIFICATION</scope>
    <source>
        <strain evidence="14">OHB3-1</strain>
    </source>
</reference>
<evidence type="ECO:0000256" key="11">
    <source>
        <dbReference type="ARBA" id="ARBA00024037"/>
    </source>
</evidence>
<evidence type="ECO:0000256" key="10">
    <source>
        <dbReference type="ARBA" id="ARBA00023242"/>
    </source>
</evidence>